<sequence length="89" mass="9682">MQYLRDYLHLPPEIVTATCAVAALKLADRSPKVWKVNALLVLLRERLTDTYRCSTAPLGADKKAEAGAGAATEFQFRGGFGRGHGQPPQ</sequence>
<comment type="caution">
    <text evidence="1">The sequence shown here is derived from an EMBL/GenBank/DDBJ whole genome shotgun (WGS) entry which is preliminary data.</text>
</comment>
<accession>A0A8T1SQQ2</accession>
<gene>
    <name evidence="1" type="primary">RPS10</name>
    <name evidence="1" type="ORF">G0U57_002570</name>
</gene>
<proteinExistence type="predicted"/>
<name>A0A8T1SQQ2_CHESE</name>
<dbReference type="AlphaFoldDB" id="A0A8T1SQQ2"/>
<evidence type="ECO:0000313" key="2">
    <source>
        <dbReference type="Proteomes" id="UP000765507"/>
    </source>
</evidence>
<dbReference type="OrthoDB" id="5211809at2759"/>
<dbReference type="GO" id="GO:0005840">
    <property type="term" value="C:ribosome"/>
    <property type="evidence" value="ECO:0007669"/>
    <property type="project" value="UniProtKB-KW"/>
</dbReference>
<keyword evidence="1" id="KW-0687">Ribonucleoprotein</keyword>
<dbReference type="Proteomes" id="UP000765507">
    <property type="component" value="Unassembled WGS sequence"/>
</dbReference>
<reference evidence="1 2" key="1">
    <citation type="journal article" date="2020" name="G3 (Bethesda)">
        <title>Draft Genome of the Common Snapping Turtle, Chelydra serpentina, a Model for Phenotypic Plasticity in Reptiles.</title>
        <authorList>
            <person name="Das D."/>
            <person name="Singh S.K."/>
            <person name="Bierstedt J."/>
            <person name="Erickson A."/>
            <person name="Galli G.L.J."/>
            <person name="Crossley D.A. 2nd"/>
            <person name="Rhen T."/>
        </authorList>
    </citation>
    <scope>NUCLEOTIDE SEQUENCE [LARGE SCALE GENOMIC DNA]</scope>
    <source>
        <strain evidence="1">KW</strain>
    </source>
</reference>
<evidence type="ECO:0000313" key="1">
    <source>
        <dbReference type="EMBL" id="KAG6930980.1"/>
    </source>
</evidence>
<dbReference type="EMBL" id="JAHGAV010000130">
    <property type="protein sequence ID" value="KAG6930980.1"/>
    <property type="molecule type" value="Genomic_DNA"/>
</dbReference>
<organism evidence="1 2">
    <name type="scientific">Chelydra serpentina</name>
    <name type="common">Snapping turtle</name>
    <name type="synonym">Testudo serpentina</name>
    <dbReference type="NCBI Taxonomy" id="8475"/>
    <lineage>
        <taxon>Eukaryota</taxon>
        <taxon>Metazoa</taxon>
        <taxon>Chordata</taxon>
        <taxon>Craniata</taxon>
        <taxon>Vertebrata</taxon>
        <taxon>Euteleostomi</taxon>
        <taxon>Archelosauria</taxon>
        <taxon>Testudinata</taxon>
        <taxon>Testudines</taxon>
        <taxon>Cryptodira</taxon>
        <taxon>Durocryptodira</taxon>
        <taxon>Americhelydia</taxon>
        <taxon>Chelydroidea</taxon>
        <taxon>Chelydridae</taxon>
        <taxon>Chelydra</taxon>
    </lineage>
</organism>
<protein>
    <submittedName>
        <fullName evidence="1">Ribosomal protein S10</fullName>
    </submittedName>
</protein>
<keyword evidence="2" id="KW-1185">Reference proteome</keyword>
<keyword evidence="1" id="KW-0689">Ribosomal protein</keyword>